<dbReference type="EMBL" id="BK014938">
    <property type="protein sequence ID" value="DAD83550.1"/>
    <property type="molecule type" value="Genomic_DNA"/>
</dbReference>
<name>A0A8S5MMP9_9CAUD</name>
<evidence type="ECO:0000313" key="1">
    <source>
        <dbReference type="EMBL" id="DAD83550.1"/>
    </source>
</evidence>
<sequence>METKNPLIPSVYGQIGDVYVGPSRTPPAVDNSKEEPYLHVVPTGPVWITMDDPIVSVEVRSNVDWKVE</sequence>
<reference evidence="1" key="1">
    <citation type="journal article" date="2021" name="Proc. Natl. Acad. Sci. U.S.A.">
        <title>A Catalog of Tens of Thousands of Viruses from Human Metagenomes Reveals Hidden Associations with Chronic Diseases.</title>
        <authorList>
            <person name="Tisza M.J."/>
            <person name="Buck C.B."/>
        </authorList>
    </citation>
    <scope>NUCLEOTIDE SEQUENCE</scope>
    <source>
        <strain evidence="1">Ctxc31</strain>
    </source>
</reference>
<organism evidence="1">
    <name type="scientific">Siphoviridae sp. ctxc31</name>
    <dbReference type="NCBI Taxonomy" id="2826520"/>
    <lineage>
        <taxon>Viruses</taxon>
        <taxon>Duplodnaviria</taxon>
        <taxon>Heunggongvirae</taxon>
        <taxon>Uroviricota</taxon>
        <taxon>Caudoviricetes</taxon>
    </lineage>
</organism>
<proteinExistence type="predicted"/>
<accession>A0A8S5MMP9</accession>
<protein>
    <submittedName>
        <fullName evidence="1">Uncharacterized protein</fullName>
    </submittedName>
</protein>